<dbReference type="RefSeq" id="WP_002844359.1">
    <property type="nucleotide sequence ID" value="NZ_ADJN01000063.1"/>
</dbReference>
<gene>
    <name evidence="1" type="ORF">HMPREF0631_0963</name>
</gene>
<dbReference type="EMBL" id="ADJN01000063">
    <property type="protein sequence ID" value="EFD04509.1"/>
    <property type="molecule type" value="Genomic_DNA"/>
</dbReference>
<protein>
    <submittedName>
        <fullName evidence="1">Uncharacterized protein</fullName>
    </submittedName>
</protein>
<name>D3MTS6_9FIRM</name>
<evidence type="ECO:0000313" key="2">
    <source>
        <dbReference type="Proteomes" id="UP000004206"/>
    </source>
</evidence>
<reference evidence="1 2" key="1">
    <citation type="submission" date="2010-01" db="EMBL/GenBank/DDBJ databases">
        <authorList>
            <person name="Dodson R."/>
            <person name="Madupu R."/>
            <person name="Durkin A.S."/>
            <person name="Torralba M."/>
            <person name="Methe B."/>
            <person name="Sutton G.G."/>
            <person name="Strausberg R.L."/>
            <person name="Nelson K.E."/>
        </authorList>
    </citation>
    <scope>NUCLEOTIDE SEQUENCE [LARGE SCALE GENOMIC DNA]</scope>
    <source>
        <strain evidence="1 2">653-L</strain>
    </source>
</reference>
<dbReference type="AlphaFoldDB" id="D3MTS6"/>
<comment type="caution">
    <text evidence="1">The sequence shown here is derived from an EMBL/GenBank/DDBJ whole genome shotgun (WGS) entry which is preliminary data.</text>
</comment>
<keyword evidence="2" id="KW-1185">Reference proteome</keyword>
<proteinExistence type="predicted"/>
<accession>D3MTS6</accession>
<sequence length="143" mass="15775">MNLKAKFMNLFRENVNISKKISVGLLSLMIMLSSLTPVVNANDVPSTGAPESSQVRELGGLDPVDIKKWVGDTVDWKDGVKAKDSVSAENKAKINELLKEARFEDATDTARNTDKVSEKKLLKVKLKKVLKVTLKLGLKIIPQ</sequence>
<dbReference type="eggNOG" id="COG1579">
    <property type="taxonomic scope" value="Bacteria"/>
</dbReference>
<dbReference type="Proteomes" id="UP000004206">
    <property type="component" value="Unassembled WGS sequence"/>
</dbReference>
<evidence type="ECO:0000313" key="1">
    <source>
        <dbReference type="EMBL" id="EFD04509.1"/>
    </source>
</evidence>
<dbReference type="GeneID" id="79843724"/>
<organism evidence="1 2">
    <name type="scientific">Peptostreptococcus anaerobius 653-L</name>
    <dbReference type="NCBI Taxonomy" id="596329"/>
    <lineage>
        <taxon>Bacteria</taxon>
        <taxon>Bacillati</taxon>
        <taxon>Bacillota</taxon>
        <taxon>Clostridia</taxon>
        <taxon>Peptostreptococcales</taxon>
        <taxon>Peptostreptococcaceae</taxon>
        <taxon>Peptostreptococcus</taxon>
    </lineage>
</organism>